<proteinExistence type="predicted"/>
<sequence length="139" mass="16067">MVKSTLIFYAAAALFITESICTEFRPVYQPPKLPIPLKWPPEPHQRLARGVKDQLPILLEENLPSKSTVHGEYPPLIRPDESLKDLEPIKNEEVHHQGYARRYPRDLTLPGPDYQVPELPRKSDEDYPWGKDPFDFVPV</sequence>
<comment type="caution">
    <text evidence="3">The sequence shown here is derived from an EMBL/GenBank/DDBJ whole genome shotgun (WGS) entry which is preliminary data.</text>
</comment>
<feature type="region of interest" description="Disordered" evidence="1">
    <location>
        <begin position="94"/>
        <end position="139"/>
    </location>
</feature>
<keyword evidence="2" id="KW-0732">Signal</keyword>
<protein>
    <submittedName>
        <fullName evidence="3">Uncharacterized protein</fullName>
    </submittedName>
</protein>
<evidence type="ECO:0000256" key="1">
    <source>
        <dbReference type="SAM" id="MobiDB-lite"/>
    </source>
</evidence>
<gene>
    <name evidence="3" type="ORF">B5V51_14253</name>
</gene>
<feature type="signal peptide" evidence="2">
    <location>
        <begin position="1"/>
        <end position="21"/>
    </location>
</feature>
<organism evidence="3">
    <name type="scientific">Heliothis virescens</name>
    <name type="common">Tobacco budworm moth</name>
    <dbReference type="NCBI Taxonomy" id="7102"/>
    <lineage>
        <taxon>Eukaryota</taxon>
        <taxon>Metazoa</taxon>
        <taxon>Ecdysozoa</taxon>
        <taxon>Arthropoda</taxon>
        <taxon>Hexapoda</taxon>
        <taxon>Insecta</taxon>
        <taxon>Pterygota</taxon>
        <taxon>Neoptera</taxon>
        <taxon>Endopterygota</taxon>
        <taxon>Lepidoptera</taxon>
        <taxon>Glossata</taxon>
        <taxon>Ditrysia</taxon>
        <taxon>Noctuoidea</taxon>
        <taxon>Noctuidae</taxon>
        <taxon>Heliothinae</taxon>
        <taxon>Heliothis</taxon>
    </lineage>
</organism>
<evidence type="ECO:0000256" key="2">
    <source>
        <dbReference type="SAM" id="SignalP"/>
    </source>
</evidence>
<dbReference type="EMBL" id="NWSH01000851">
    <property type="protein sequence ID" value="PCG73846.1"/>
    <property type="molecule type" value="Genomic_DNA"/>
</dbReference>
<name>A0A2A4JQ04_HELVI</name>
<accession>A0A2A4JQ04</accession>
<evidence type="ECO:0000313" key="3">
    <source>
        <dbReference type="EMBL" id="PCG73846.1"/>
    </source>
</evidence>
<feature type="compositionally biased region" description="Basic and acidic residues" evidence="1">
    <location>
        <begin position="119"/>
        <end position="139"/>
    </location>
</feature>
<dbReference type="AlphaFoldDB" id="A0A2A4JQ04"/>
<feature type="chain" id="PRO_5013059808" evidence="2">
    <location>
        <begin position="22"/>
        <end position="139"/>
    </location>
</feature>
<reference evidence="3" key="1">
    <citation type="submission" date="2017-09" db="EMBL/GenBank/DDBJ databases">
        <title>Contemporary evolution of a Lepidopteran species, Heliothis virescens, in response to modern agricultural practices.</title>
        <authorList>
            <person name="Fritz M.L."/>
            <person name="Deyonke A.M."/>
            <person name="Papanicolaou A."/>
            <person name="Micinski S."/>
            <person name="Westbrook J."/>
            <person name="Gould F."/>
        </authorList>
    </citation>
    <scope>NUCLEOTIDE SEQUENCE [LARGE SCALE GENOMIC DNA]</scope>
    <source>
        <strain evidence="3">HvINT-</strain>
        <tissue evidence="3">Whole body</tissue>
    </source>
</reference>